<reference evidence="3 4" key="1">
    <citation type="journal article" date="2013" name="Genome Announc.">
        <title>Draft Genome Sequence of 'Candidatus Halobonum tyrrellensis' Strain G22, Isolated from the Hypersaline Waters of Lake Tyrrell, Australia.</title>
        <authorList>
            <person name="Ugalde J.A."/>
            <person name="Narasingarao P."/>
            <person name="Kuo S."/>
            <person name="Podell S."/>
            <person name="Allen E.E."/>
        </authorList>
    </citation>
    <scope>NUCLEOTIDE SEQUENCE [LARGE SCALE GENOMIC DNA]</scope>
    <source>
        <strain evidence="3 4">G22</strain>
    </source>
</reference>
<accession>V4IUY0</accession>
<evidence type="ECO:0000313" key="4">
    <source>
        <dbReference type="Proteomes" id="UP000017840"/>
    </source>
</evidence>
<comment type="caution">
    <text evidence="3">The sequence shown here is derived from an EMBL/GenBank/DDBJ whole genome shotgun (WGS) entry which is preliminary data.</text>
</comment>
<protein>
    <submittedName>
        <fullName evidence="3">Uncharacterized protein</fullName>
    </submittedName>
</protein>
<dbReference type="eggNOG" id="ENOG502N5KK">
    <property type="taxonomic scope" value="Archaea"/>
</dbReference>
<dbReference type="EMBL" id="ASGZ01000064">
    <property type="protein sequence ID" value="ESP87012.1"/>
    <property type="molecule type" value="Genomic_DNA"/>
</dbReference>
<dbReference type="Proteomes" id="UP000017840">
    <property type="component" value="Unassembled WGS sequence"/>
</dbReference>
<dbReference type="AlphaFoldDB" id="V4IUY0"/>
<evidence type="ECO:0000256" key="2">
    <source>
        <dbReference type="SAM" id="Phobius"/>
    </source>
</evidence>
<gene>
    <name evidence="3" type="ORF">K933_15872</name>
</gene>
<dbReference type="STRING" id="1324957.K933_15872"/>
<keyword evidence="4" id="KW-1185">Reference proteome</keyword>
<organism evidence="3 4">
    <name type="scientific">Candidatus Halobonum tyrrellensis G22</name>
    <dbReference type="NCBI Taxonomy" id="1324957"/>
    <lineage>
        <taxon>Archaea</taxon>
        <taxon>Methanobacteriati</taxon>
        <taxon>Methanobacteriota</taxon>
        <taxon>Stenosarchaea group</taxon>
        <taxon>Halobacteria</taxon>
        <taxon>Halobacteriales</taxon>
        <taxon>Haloferacaceae</taxon>
        <taxon>Candidatus Halobonum</taxon>
    </lineage>
</organism>
<feature type="transmembrane region" description="Helical" evidence="2">
    <location>
        <begin position="33"/>
        <end position="52"/>
    </location>
</feature>
<name>V4IUY0_9EURY</name>
<evidence type="ECO:0000313" key="3">
    <source>
        <dbReference type="EMBL" id="ESP87012.1"/>
    </source>
</evidence>
<keyword evidence="2" id="KW-1133">Transmembrane helix</keyword>
<feature type="transmembrane region" description="Helical" evidence="2">
    <location>
        <begin position="58"/>
        <end position="82"/>
    </location>
</feature>
<dbReference type="RefSeq" id="WP_023395745.1">
    <property type="nucleotide sequence ID" value="NZ_ASGZ01000064.1"/>
</dbReference>
<proteinExistence type="predicted"/>
<evidence type="ECO:0000256" key="1">
    <source>
        <dbReference type="SAM" id="MobiDB-lite"/>
    </source>
</evidence>
<feature type="region of interest" description="Disordered" evidence="1">
    <location>
        <begin position="1"/>
        <end position="25"/>
    </location>
</feature>
<keyword evidence="2" id="KW-0472">Membrane</keyword>
<sequence length="86" mass="8985">MAVTNESQQDESPRGGSRAESGGGPSLLPKSRLFWGAVGFGLLLILLGMFLITGPMAAIVGVWGISLIGAAVVGFALFQVWYRMGT</sequence>
<keyword evidence="2" id="KW-0812">Transmembrane</keyword>